<protein>
    <submittedName>
        <fullName evidence="1">Uncharacterized protein</fullName>
    </submittedName>
</protein>
<dbReference type="EMBL" id="LRGB01000248">
    <property type="protein sequence ID" value="KZS20044.1"/>
    <property type="molecule type" value="Genomic_DNA"/>
</dbReference>
<keyword evidence="2" id="KW-1185">Reference proteome</keyword>
<comment type="caution">
    <text evidence="1">The sequence shown here is derived from an EMBL/GenBank/DDBJ whole genome shotgun (WGS) entry which is preliminary data.</text>
</comment>
<dbReference type="Proteomes" id="UP000076858">
    <property type="component" value="Unassembled WGS sequence"/>
</dbReference>
<evidence type="ECO:0000313" key="1">
    <source>
        <dbReference type="EMBL" id="KZS20044.1"/>
    </source>
</evidence>
<accession>A0A162QXJ8</accession>
<name>A0A162QXJ8_9CRUS</name>
<proteinExistence type="predicted"/>
<reference evidence="1 2" key="1">
    <citation type="submission" date="2016-03" db="EMBL/GenBank/DDBJ databases">
        <title>EvidentialGene: Evidence-directed Construction of Genes on Genomes.</title>
        <authorList>
            <person name="Gilbert D.G."/>
            <person name="Choi J.-H."/>
            <person name="Mockaitis K."/>
            <person name="Colbourne J."/>
            <person name="Pfrender M."/>
        </authorList>
    </citation>
    <scope>NUCLEOTIDE SEQUENCE [LARGE SCALE GENOMIC DNA]</scope>
    <source>
        <strain evidence="1 2">Xinb3</strain>
        <tissue evidence="1">Complete organism</tissue>
    </source>
</reference>
<evidence type="ECO:0000313" key="2">
    <source>
        <dbReference type="Proteomes" id="UP000076858"/>
    </source>
</evidence>
<organism evidence="1 2">
    <name type="scientific">Daphnia magna</name>
    <dbReference type="NCBI Taxonomy" id="35525"/>
    <lineage>
        <taxon>Eukaryota</taxon>
        <taxon>Metazoa</taxon>
        <taxon>Ecdysozoa</taxon>
        <taxon>Arthropoda</taxon>
        <taxon>Crustacea</taxon>
        <taxon>Branchiopoda</taxon>
        <taxon>Diplostraca</taxon>
        <taxon>Cladocera</taxon>
        <taxon>Anomopoda</taxon>
        <taxon>Daphniidae</taxon>
        <taxon>Daphnia</taxon>
    </lineage>
</organism>
<dbReference type="AlphaFoldDB" id="A0A162QXJ8"/>
<gene>
    <name evidence="1" type="ORF">APZ42_013376</name>
</gene>
<sequence length="66" mass="7859">MEEEQPKPRRVYSELTIEELNGGPDLYSGEVKRTVGRDEIENSADVNLKYKFTQKWIFFYTKIHFS</sequence>